<keyword evidence="2" id="KW-1133">Transmembrane helix</keyword>
<evidence type="ECO:0000256" key="1">
    <source>
        <dbReference type="SAM" id="MobiDB-lite"/>
    </source>
</evidence>
<feature type="transmembrane region" description="Helical" evidence="2">
    <location>
        <begin position="172"/>
        <end position="195"/>
    </location>
</feature>
<organism evidence="3 4">
    <name type="scientific">Globodera pallida</name>
    <name type="common">Potato cyst nematode worm</name>
    <name type="synonym">Heterodera pallida</name>
    <dbReference type="NCBI Taxonomy" id="36090"/>
    <lineage>
        <taxon>Eukaryota</taxon>
        <taxon>Metazoa</taxon>
        <taxon>Ecdysozoa</taxon>
        <taxon>Nematoda</taxon>
        <taxon>Chromadorea</taxon>
        <taxon>Rhabditida</taxon>
        <taxon>Tylenchina</taxon>
        <taxon>Tylenchomorpha</taxon>
        <taxon>Tylenchoidea</taxon>
        <taxon>Heteroderidae</taxon>
        <taxon>Heteroderinae</taxon>
        <taxon>Globodera</taxon>
    </lineage>
</organism>
<feature type="compositionally biased region" description="Polar residues" evidence="1">
    <location>
        <begin position="124"/>
        <end position="146"/>
    </location>
</feature>
<evidence type="ECO:0000313" key="4">
    <source>
        <dbReference type="WBParaSite" id="GPLIN_000306700"/>
    </source>
</evidence>
<sequence>MWTEKASPTGQSVAVGCLYIGIGLIGLVLNVATCVMIASKRVYRLSAYTIMANVALADCAMLIVAGLACGCALIMSPTTPFLANNASGNAEVAAVGWNVKGGSSGANLRSEHDRHHLLYHPNYHSDTTSRRNNPNFGKQNPSTSTLREAESRIPNNDAGRDGNEFVEIFPDFLNFGIAFGEIASWSAGVLSYAYLGINRY</sequence>
<reference evidence="3" key="1">
    <citation type="submission" date="2014-05" db="EMBL/GenBank/DDBJ databases">
        <title>The genome and life-stage specific transcriptomes of Globodera pallida elucidate key aspects of plant parasitism by a cyst nematode.</title>
        <authorList>
            <person name="Cotton J.A."/>
            <person name="Lilley C.J."/>
            <person name="Jones L.M."/>
            <person name="Kikuchi T."/>
            <person name="Reid A.J."/>
            <person name="Thorpe P."/>
            <person name="Tsai I.J."/>
            <person name="Beasley H."/>
            <person name="Blok V."/>
            <person name="Cock P.J.A."/>
            <person name="Van den Akker S.E."/>
            <person name="Holroyd N."/>
            <person name="Hunt M."/>
            <person name="Mantelin S."/>
            <person name="Naghra H."/>
            <person name="Pain A."/>
            <person name="Palomares-Rius J.E."/>
            <person name="Zarowiecki M."/>
            <person name="Berriman M."/>
            <person name="Jones J.T."/>
            <person name="Urwin P.E."/>
        </authorList>
    </citation>
    <scope>NUCLEOTIDE SEQUENCE [LARGE SCALE GENOMIC DNA]</scope>
    <source>
        <strain evidence="3">Lindley</strain>
    </source>
</reference>
<reference evidence="4" key="2">
    <citation type="submission" date="2016-06" db="UniProtKB">
        <authorList>
            <consortium name="WormBaseParasite"/>
        </authorList>
    </citation>
    <scope>IDENTIFICATION</scope>
</reference>
<dbReference type="Proteomes" id="UP000050741">
    <property type="component" value="Unassembled WGS sequence"/>
</dbReference>
<feature type="transmembrane region" description="Helical" evidence="2">
    <location>
        <begin position="50"/>
        <end position="75"/>
    </location>
</feature>
<dbReference type="WBParaSite" id="GPLIN_000306700">
    <property type="protein sequence ID" value="GPLIN_000306700"/>
    <property type="gene ID" value="GPLIN_000306700"/>
</dbReference>
<evidence type="ECO:0000313" key="3">
    <source>
        <dbReference type="Proteomes" id="UP000050741"/>
    </source>
</evidence>
<proteinExistence type="predicted"/>
<dbReference type="PROSITE" id="PS51257">
    <property type="entry name" value="PROKAR_LIPOPROTEIN"/>
    <property type="match status" value="1"/>
</dbReference>
<evidence type="ECO:0000256" key="2">
    <source>
        <dbReference type="SAM" id="Phobius"/>
    </source>
</evidence>
<feature type="transmembrane region" description="Helical" evidence="2">
    <location>
        <begin position="12"/>
        <end position="38"/>
    </location>
</feature>
<dbReference type="AlphaFoldDB" id="A0A183BR31"/>
<dbReference type="SUPFAM" id="SSF81321">
    <property type="entry name" value="Family A G protein-coupled receptor-like"/>
    <property type="match status" value="1"/>
</dbReference>
<keyword evidence="2" id="KW-0812">Transmembrane</keyword>
<dbReference type="Gene3D" id="1.20.1070.10">
    <property type="entry name" value="Rhodopsin 7-helix transmembrane proteins"/>
    <property type="match status" value="1"/>
</dbReference>
<accession>A0A183BR31</accession>
<protein>
    <submittedName>
        <fullName evidence="4">G_PROTEIN_RECEP_F1_2 domain-containing protein</fullName>
    </submittedName>
</protein>
<keyword evidence="2" id="KW-0472">Membrane</keyword>
<keyword evidence="3" id="KW-1185">Reference proteome</keyword>
<name>A0A183BR31_GLOPA</name>
<feature type="region of interest" description="Disordered" evidence="1">
    <location>
        <begin position="124"/>
        <end position="158"/>
    </location>
</feature>